<keyword evidence="1" id="KW-0805">Transcription regulation</keyword>
<evidence type="ECO:0000259" key="4">
    <source>
        <dbReference type="PROSITE" id="PS01124"/>
    </source>
</evidence>
<dbReference type="RefSeq" id="WP_144867539.1">
    <property type="nucleotide sequence ID" value="NZ_LR213832.1"/>
</dbReference>
<feature type="domain" description="HTH araC/xylS-type" evidence="4">
    <location>
        <begin position="241"/>
        <end position="339"/>
    </location>
</feature>
<dbReference type="Proteomes" id="UP000320055">
    <property type="component" value="Unassembled WGS sequence"/>
</dbReference>
<reference evidence="5 6" key="1">
    <citation type="submission" date="2019-01" db="EMBL/GenBank/DDBJ databases">
        <authorList>
            <person name="Brito A."/>
        </authorList>
    </citation>
    <scope>NUCLEOTIDE SEQUENCE [LARGE SCALE GENOMIC DNA]</scope>
    <source>
        <strain evidence="5">1</strain>
    </source>
</reference>
<dbReference type="Gene3D" id="1.10.10.60">
    <property type="entry name" value="Homeodomain-like"/>
    <property type="match status" value="1"/>
</dbReference>
<dbReference type="InterPro" id="IPR020449">
    <property type="entry name" value="Tscrpt_reg_AraC-type_HTH"/>
</dbReference>
<dbReference type="PANTHER" id="PTHR47893:SF1">
    <property type="entry name" value="REGULATORY PROTEIN PCHR"/>
    <property type="match status" value="1"/>
</dbReference>
<dbReference type="PROSITE" id="PS00041">
    <property type="entry name" value="HTH_ARAC_FAMILY_1"/>
    <property type="match status" value="1"/>
</dbReference>
<gene>
    <name evidence="5" type="ORF">H1P_740009</name>
</gene>
<dbReference type="PANTHER" id="PTHR47893">
    <property type="entry name" value="REGULATORY PROTEIN PCHR"/>
    <property type="match status" value="1"/>
</dbReference>
<proteinExistence type="predicted"/>
<dbReference type="GO" id="GO:0003700">
    <property type="term" value="F:DNA-binding transcription factor activity"/>
    <property type="evidence" value="ECO:0007669"/>
    <property type="project" value="InterPro"/>
</dbReference>
<name>A0A563W3S4_9CYAN</name>
<keyword evidence="6" id="KW-1185">Reference proteome</keyword>
<dbReference type="EMBL" id="CAACVJ010000681">
    <property type="protein sequence ID" value="VEP18297.1"/>
    <property type="molecule type" value="Genomic_DNA"/>
</dbReference>
<keyword evidence="2" id="KW-0238">DNA-binding</keyword>
<dbReference type="Pfam" id="PF12833">
    <property type="entry name" value="HTH_18"/>
    <property type="match status" value="1"/>
</dbReference>
<dbReference type="SUPFAM" id="SSF46689">
    <property type="entry name" value="Homeodomain-like"/>
    <property type="match status" value="2"/>
</dbReference>
<dbReference type="AlphaFoldDB" id="A0A563W3S4"/>
<dbReference type="InterPro" id="IPR053142">
    <property type="entry name" value="PchR_regulatory_protein"/>
</dbReference>
<evidence type="ECO:0000256" key="3">
    <source>
        <dbReference type="ARBA" id="ARBA00023163"/>
    </source>
</evidence>
<evidence type="ECO:0000256" key="1">
    <source>
        <dbReference type="ARBA" id="ARBA00023015"/>
    </source>
</evidence>
<sequence>MPISSRRGVLALTIEDIKELQAQAEQQGELIYQKTELGIQENLPRKLGEAGIRIIQIRGGLTICIGSGQLWQTLNLERHHGRTFPVVAKFYLSGSCRVKTSGVSEIEPDYEEVAGYNYLDHLSSMTKFEQWRSNAPLQIVEIYANVDYFCNFSTTKNTLPRPLQILMQDSERFHQSLGKITPAMVQVLQQILHCPYQGSTQQLYLESKALELLTLQFACLEADSPTSSQRPLNPSDLERVQYARDILVKHLNNPPSLTELTHQVGLSDRKLKQGFRFLFGTTVFGYLRDYRMKQAQYLLHSHHITVAQIANQVGYRNPEAFSTAFRRKFGVSPKAYQLGRWV</sequence>
<dbReference type="InterPro" id="IPR009057">
    <property type="entry name" value="Homeodomain-like_sf"/>
</dbReference>
<dbReference type="InterPro" id="IPR018062">
    <property type="entry name" value="HTH_AraC-typ_CS"/>
</dbReference>
<dbReference type="InterPro" id="IPR018060">
    <property type="entry name" value="HTH_AraC"/>
</dbReference>
<evidence type="ECO:0000313" key="5">
    <source>
        <dbReference type="EMBL" id="VEP18297.1"/>
    </source>
</evidence>
<organism evidence="5 6">
    <name type="scientific">Hyella patelloides LEGE 07179</name>
    <dbReference type="NCBI Taxonomy" id="945734"/>
    <lineage>
        <taxon>Bacteria</taxon>
        <taxon>Bacillati</taxon>
        <taxon>Cyanobacteriota</taxon>
        <taxon>Cyanophyceae</taxon>
        <taxon>Pleurocapsales</taxon>
        <taxon>Hyellaceae</taxon>
        <taxon>Hyella</taxon>
    </lineage>
</organism>
<keyword evidence="3" id="KW-0804">Transcription</keyword>
<evidence type="ECO:0000313" key="6">
    <source>
        <dbReference type="Proteomes" id="UP000320055"/>
    </source>
</evidence>
<accession>A0A563W3S4</accession>
<dbReference type="OrthoDB" id="7544370at2"/>
<dbReference type="GO" id="GO:0043565">
    <property type="term" value="F:sequence-specific DNA binding"/>
    <property type="evidence" value="ECO:0007669"/>
    <property type="project" value="InterPro"/>
</dbReference>
<dbReference type="PROSITE" id="PS01124">
    <property type="entry name" value="HTH_ARAC_FAMILY_2"/>
    <property type="match status" value="1"/>
</dbReference>
<evidence type="ECO:0000256" key="2">
    <source>
        <dbReference type="ARBA" id="ARBA00023125"/>
    </source>
</evidence>
<dbReference type="SMART" id="SM00342">
    <property type="entry name" value="HTH_ARAC"/>
    <property type="match status" value="1"/>
</dbReference>
<protein>
    <submittedName>
        <fullName evidence="5">Transcriptional family</fullName>
    </submittedName>
</protein>
<dbReference type="PRINTS" id="PR00032">
    <property type="entry name" value="HTHARAC"/>
</dbReference>